<organism evidence="3 4">
    <name type="scientific">Pseudoflavonifractor intestinihominis</name>
    <dbReference type="NCBI Taxonomy" id="3133171"/>
    <lineage>
        <taxon>Bacteria</taxon>
        <taxon>Bacillati</taxon>
        <taxon>Bacillota</taxon>
        <taxon>Clostridia</taxon>
        <taxon>Eubacteriales</taxon>
        <taxon>Oscillospiraceae</taxon>
        <taxon>Pseudoflavonifractor</taxon>
    </lineage>
</organism>
<protein>
    <submittedName>
        <fullName evidence="3">VWA-like domain-containing protein</fullName>
    </submittedName>
</protein>
<dbReference type="EMBL" id="JBBMFK010000031">
    <property type="protein sequence ID" value="MEQ2444705.1"/>
    <property type="molecule type" value="Genomic_DNA"/>
</dbReference>
<dbReference type="Pfam" id="PF13203">
    <property type="entry name" value="DUF2201_N"/>
    <property type="match status" value="1"/>
</dbReference>
<evidence type="ECO:0000259" key="2">
    <source>
        <dbReference type="Pfam" id="PF13203"/>
    </source>
</evidence>
<gene>
    <name evidence="3" type="ORF">WMO64_14680</name>
</gene>
<dbReference type="InterPro" id="IPR025154">
    <property type="entry name" value="Put_metallopeptidase_dom"/>
</dbReference>
<accession>A0ABV1EDB9</accession>
<feature type="domain" description="Putative metallopeptidase" evidence="2">
    <location>
        <begin position="52"/>
        <end position="174"/>
    </location>
</feature>
<keyword evidence="4" id="KW-1185">Reference proteome</keyword>
<evidence type="ECO:0000259" key="1">
    <source>
        <dbReference type="Pfam" id="PF09967"/>
    </source>
</evidence>
<sequence>MRWTGEPPKASFPDLFAQSIQAAIQEALCSSSRLGSRSGRWRPDYVLARDWFLSSYPLLGALAASFRIVDDREAVRRTGIPVAAVNCQLRELYINADLRLNLEIWKFILAHEFLHAALRHDIRRQDRNPILWNVACDFVVNGWLLEMNLGIMPDFALHDIAFRGMSVESVYDQLCRDIRYYTTLDPKDLLYGDEAWWDTLEGGELDGYYRSALYQGLEYHTSQGRGFLPVGLVEEIYAVSRPPIPWDVELAKWFDEQFAPMEKHRSYARLSRRQSATPEIPRPAWRAEPDIERQRIFGVVLDTSGSMDRRLLAAVLGSIASYGHARDVSHVRVVFCDAVPYDQGIMHPEDIAGAVQVRGRGGTRLQPGIDLLEHDAAFPKNAPVLIITDGACDMLQLHGREHAYLVPWGKRLPFRAKGPVFKLK</sequence>
<dbReference type="Proteomes" id="UP001464378">
    <property type="component" value="Unassembled WGS sequence"/>
</dbReference>
<evidence type="ECO:0000313" key="3">
    <source>
        <dbReference type="EMBL" id="MEQ2444705.1"/>
    </source>
</evidence>
<dbReference type="RefSeq" id="WP_349232446.1">
    <property type="nucleotide sequence ID" value="NZ_JBBMFK010000031.1"/>
</dbReference>
<feature type="domain" description="VWA-like" evidence="1">
    <location>
        <begin position="299"/>
        <end position="375"/>
    </location>
</feature>
<dbReference type="InterPro" id="IPR018698">
    <property type="entry name" value="VWA-like_dom"/>
</dbReference>
<name>A0ABV1EDB9_9FIRM</name>
<evidence type="ECO:0000313" key="4">
    <source>
        <dbReference type="Proteomes" id="UP001464378"/>
    </source>
</evidence>
<reference evidence="3 4" key="1">
    <citation type="submission" date="2024-03" db="EMBL/GenBank/DDBJ databases">
        <title>Human intestinal bacterial collection.</title>
        <authorList>
            <person name="Pauvert C."/>
            <person name="Hitch T.C.A."/>
            <person name="Clavel T."/>
        </authorList>
    </citation>
    <scope>NUCLEOTIDE SEQUENCE [LARGE SCALE GENOMIC DNA]</scope>
    <source>
        <strain evidence="3 4">CLA-AP-H29</strain>
    </source>
</reference>
<proteinExistence type="predicted"/>
<dbReference type="Pfam" id="PF09967">
    <property type="entry name" value="DUF2201"/>
    <property type="match status" value="1"/>
</dbReference>
<comment type="caution">
    <text evidence="3">The sequence shown here is derived from an EMBL/GenBank/DDBJ whole genome shotgun (WGS) entry which is preliminary data.</text>
</comment>
<dbReference type="PANTHER" id="PTHR38730:SF1">
    <property type="entry name" value="SLL7028 PROTEIN"/>
    <property type="match status" value="1"/>
</dbReference>
<dbReference type="PANTHER" id="PTHR38730">
    <property type="entry name" value="SLL7028 PROTEIN"/>
    <property type="match status" value="1"/>
</dbReference>